<keyword evidence="3" id="KW-1185">Reference proteome</keyword>
<feature type="compositionally biased region" description="Basic and acidic residues" evidence="1">
    <location>
        <begin position="10"/>
        <end position="20"/>
    </location>
</feature>
<evidence type="ECO:0000256" key="1">
    <source>
        <dbReference type="SAM" id="MobiDB-lite"/>
    </source>
</evidence>
<evidence type="ECO:0000313" key="3">
    <source>
        <dbReference type="Proteomes" id="UP000481417"/>
    </source>
</evidence>
<dbReference type="EMBL" id="WMBT01000005">
    <property type="protein sequence ID" value="MTE00783.1"/>
    <property type="molecule type" value="Genomic_DNA"/>
</dbReference>
<feature type="region of interest" description="Disordered" evidence="1">
    <location>
        <begin position="1"/>
        <end position="66"/>
    </location>
</feature>
<dbReference type="AlphaFoldDB" id="A0A6L6HRC0"/>
<reference evidence="2 3" key="1">
    <citation type="submission" date="2019-11" db="EMBL/GenBank/DDBJ databases">
        <authorList>
            <person name="Lang L."/>
        </authorList>
    </citation>
    <scope>NUCLEOTIDE SEQUENCE [LARGE SCALE GENOMIC DNA]</scope>
    <source>
        <strain evidence="2 3">YIM 132242</strain>
    </source>
</reference>
<dbReference type="RefSeq" id="WP_154764848.1">
    <property type="nucleotide sequence ID" value="NZ_WMBT01000005.1"/>
</dbReference>
<proteinExistence type="predicted"/>
<comment type="caution">
    <text evidence="2">The sequence shown here is derived from an EMBL/GenBank/DDBJ whole genome shotgun (WGS) entry which is preliminary data.</text>
</comment>
<sequence>MSNKHPKTHQPTDKDLHEDPGIGQSKGLPGPGDPPIGGDNTVEGDVLNDTTPQGGVDPNQRGRTNT</sequence>
<gene>
    <name evidence="2" type="ORF">GIY56_10815</name>
</gene>
<dbReference type="Proteomes" id="UP000481417">
    <property type="component" value="Unassembled WGS sequence"/>
</dbReference>
<protein>
    <recommendedName>
        <fullName evidence="4">ABC-type sugar transport system, ATPase component</fullName>
    </recommendedName>
</protein>
<evidence type="ECO:0000313" key="2">
    <source>
        <dbReference type="EMBL" id="MTE00783.1"/>
    </source>
</evidence>
<name>A0A6L6HRC0_9RHOB</name>
<organism evidence="2 3">
    <name type="scientific">Paracoccus lichenicola</name>
    <dbReference type="NCBI Taxonomy" id="2665644"/>
    <lineage>
        <taxon>Bacteria</taxon>
        <taxon>Pseudomonadati</taxon>
        <taxon>Pseudomonadota</taxon>
        <taxon>Alphaproteobacteria</taxon>
        <taxon>Rhodobacterales</taxon>
        <taxon>Paracoccaceae</taxon>
        <taxon>Paracoccus</taxon>
    </lineage>
</organism>
<accession>A0A6L6HRC0</accession>
<evidence type="ECO:0008006" key="4">
    <source>
        <dbReference type="Google" id="ProtNLM"/>
    </source>
</evidence>